<comment type="caution">
    <text evidence="1">The sequence shown here is derived from an EMBL/GenBank/DDBJ whole genome shotgun (WGS) entry which is preliminary data.</text>
</comment>
<organism evidence="1 2">
    <name type="scientific">Portunus trituberculatus</name>
    <name type="common">Swimming crab</name>
    <name type="synonym">Neptunus trituberculatus</name>
    <dbReference type="NCBI Taxonomy" id="210409"/>
    <lineage>
        <taxon>Eukaryota</taxon>
        <taxon>Metazoa</taxon>
        <taxon>Ecdysozoa</taxon>
        <taxon>Arthropoda</taxon>
        <taxon>Crustacea</taxon>
        <taxon>Multicrustacea</taxon>
        <taxon>Malacostraca</taxon>
        <taxon>Eumalacostraca</taxon>
        <taxon>Eucarida</taxon>
        <taxon>Decapoda</taxon>
        <taxon>Pleocyemata</taxon>
        <taxon>Brachyura</taxon>
        <taxon>Eubrachyura</taxon>
        <taxon>Portunoidea</taxon>
        <taxon>Portunidae</taxon>
        <taxon>Portuninae</taxon>
        <taxon>Portunus</taxon>
    </lineage>
</organism>
<accession>A0A5B7IF79</accession>
<gene>
    <name evidence="1" type="ORF">E2C01_074801</name>
</gene>
<sequence>MYRNKAFEITAYRSRSKKPTYSRGHRRQLIEKQEALHFPAYIIVFALQSDVCDFDFGFSVDGSIITTPKPRPYDLRVAPP</sequence>
<protein>
    <submittedName>
        <fullName evidence="1">Uncharacterized protein</fullName>
    </submittedName>
</protein>
<dbReference type="AlphaFoldDB" id="A0A5B7IF79"/>
<evidence type="ECO:0000313" key="2">
    <source>
        <dbReference type="Proteomes" id="UP000324222"/>
    </source>
</evidence>
<dbReference type="Proteomes" id="UP000324222">
    <property type="component" value="Unassembled WGS sequence"/>
</dbReference>
<dbReference type="EMBL" id="VSRR010053414">
    <property type="protein sequence ID" value="MPC80227.1"/>
    <property type="molecule type" value="Genomic_DNA"/>
</dbReference>
<reference evidence="1 2" key="1">
    <citation type="submission" date="2019-05" db="EMBL/GenBank/DDBJ databases">
        <title>Another draft genome of Portunus trituberculatus and its Hox gene families provides insights of decapod evolution.</title>
        <authorList>
            <person name="Jeong J.-H."/>
            <person name="Song I."/>
            <person name="Kim S."/>
            <person name="Choi T."/>
            <person name="Kim D."/>
            <person name="Ryu S."/>
            <person name="Kim W."/>
        </authorList>
    </citation>
    <scope>NUCLEOTIDE SEQUENCE [LARGE SCALE GENOMIC DNA]</scope>
    <source>
        <tissue evidence="1">Muscle</tissue>
    </source>
</reference>
<proteinExistence type="predicted"/>
<keyword evidence="2" id="KW-1185">Reference proteome</keyword>
<name>A0A5B7IF79_PORTR</name>
<evidence type="ECO:0000313" key="1">
    <source>
        <dbReference type="EMBL" id="MPC80227.1"/>
    </source>
</evidence>